<organism evidence="2 3">
    <name type="scientific">Aquisalimonas asiatica</name>
    <dbReference type="NCBI Taxonomy" id="406100"/>
    <lineage>
        <taxon>Bacteria</taxon>
        <taxon>Pseudomonadati</taxon>
        <taxon>Pseudomonadota</taxon>
        <taxon>Gammaproteobacteria</taxon>
        <taxon>Chromatiales</taxon>
        <taxon>Ectothiorhodospiraceae</taxon>
        <taxon>Aquisalimonas</taxon>
    </lineage>
</organism>
<dbReference type="InterPro" id="IPR019587">
    <property type="entry name" value="Polyketide_cyclase/dehydratase"/>
</dbReference>
<evidence type="ECO:0000313" key="3">
    <source>
        <dbReference type="Proteomes" id="UP000199657"/>
    </source>
</evidence>
<dbReference type="EMBL" id="FOEG01000008">
    <property type="protein sequence ID" value="SEP07197.1"/>
    <property type="molecule type" value="Genomic_DNA"/>
</dbReference>
<sequence>MRREIVTEIHIQAPPEAVWEVLLDFPAYPQWNPFITGISGVADTASRLAVTIQPPGKRPMVFRPEVLRALPAQELSWLGRVGIPGLFDGEHRFLLERDEERGGTRFLHRETFSGILLPLLWWTMAKPTRAGFEAMNRALKQRAEGTPAQPASVDAADTPARETRLHEAR</sequence>
<dbReference type="PANTHER" id="PTHR36166:SF1">
    <property type="entry name" value="SRPBCC DOMAIN-CONTAINING PROTEIN"/>
    <property type="match status" value="1"/>
</dbReference>
<evidence type="ECO:0008006" key="4">
    <source>
        <dbReference type="Google" id="ProtNLM"/>
    </source>
</evidence>
<evidence type="ECO:0000256" key="1">
    <source>
        <dbReference type="SAM" id="MobiDB-lite"/>
    </source>
</evidence>
<dbReference type="SUPFAM" id="SSF55961">
    <property type="entry name" value="Bet v1-like"/>
    <property type="match status" value="1"/>
</dbReference>
<evidence type="ECO:0000313" key="2">
    <source>
        <dbReference type="EMBL" id="SEP07197.1"/>
    </source>
</evidence>
<feature type="compositionally biased region" description="Basic and acidic residues" evidence="1">
    <location>
        <begin position="159"/>
        <end position="169"/>
    </location>
</feature>
<proteinExistence type="predicted"/>
<keyword evidence="3" id="KW-1185">Reference proteome</keyword>
<dbReference type="AlphaFoldDB" id="A0A1H8UW42"/>
<dbReference type="OrthoDB" id="191189at2"/>
<name>A0A1H8UW42_9GAMM</name>
<feature type="region of interest" description="Disordered" evidence="1">
    <location>
        <begin position="142"/>
        <end position="169"/>
    </location>
</feature>
<dbReference type="Proteomes" id="UP000199657">
    <property type="component" value="Unassembled WGS sequence"/>
</dbReference>
<dbReference type="Gene3D" id="3.30.530.20">
    <property type="match status" value="1"/>
</dbReference>
<protein>
    <recommendedName>
        <fullName evidence="4">Polyketide cyclase / dehydrase and lipid transport</fullName>
    </recommendedName>
</protein>
<dbReference type="InterPro" id="IPR023393">
    <property type="entry name" value="START-like_dom_sf"/>
</dbReference>
<reference evidence="2 3" key="1">
    <citation type="submission" date="2016-10" db="EMBL/GenBank/DDBJ databases">
        <authorList>
            <person name="de Groot N.N."/>
        </authorList>
    </citation>
    <scope>NUCLEOTIDE SEQUENCE [LARGE SCALE GENOMIC DNA]</scope>
    <source>
        <strain evidence="2 3">CGMCC 1.6291</strain>
    </source>
</reference>
<dbReference type="RefSeq" id="WP_091645346.1">
    <property type="nucleotide sequence ID" value="NZ_FOEG01000008.1"/>
</dbReference>
<dbReference type="CDD" id="cd07822">
    <property type="entry name" value="SRPBCC_4"/>
    <property type="match status" value="1"/>
</dbReference>
<accession>A0A1H8UW42</accession>
<gene>
    <name evidence="2" type="ORF">SAMN04488052_10888</name>
</gene>
<dbReference type="PANTHER" id="PTHR36166">
    <property type="entry name" value="CHROMOSOME 9, WHOLE GENOME SHOTGUN SEQUENCE"/>
    <property type="match status" value="1"/>
</dbReference>
<dbReference type="Pfam" id="PF10604">
    <property type="entry name" value="Polyketide_cyc2"/>
    <property type="match status" value="1"/>
</dbReference>